<comment type="caution">
    <text evidence="2">The sequence shown here is derived from an EMBL/GenBank/DDBJ whole genome shotgun (WGS) entry which is preliminary data.</text>
</comment>
<organism evidence="2 3">
    <name type="scientific">Ambispora leptoticha</name>
    <dbReference type="NCBI Taxonomy" id="144679"/>
    <lineage>
        <taxon>Eukaryota</taxon>
        <taxon>Fungi</taxon>
        <taxon>Fungi incertae sedis</taxon>
        <taxon>Mucoromycota</taxon>
        <taxon>Glomeromycotina</taxon>
        <taxon>Glomeromycetes</taxon>
        <taxon>Archaeosporales</taxon>
        <taxon>Ambisporaceae</taxon>
        <taxon>Ambispora</taxon>
    </lineage>
</organism>
<feature type="compositionally biased region" description="Basic and acidic residues" evidence="1">
    <location>
        <begin position="82"/>
        <end position="112"/>
    </location>
</feature>
<evidence type="ECO:0000313" key="3">
    <source>
        <dbReference type="Proteomes" id="UP000789508"/>
    </source>
</evidence>
<sequence>MGKSAKFYKRQTRKERKIQSLTAEALGSSSSLPKSSSIAITTKFKKTSSKKSTFTSSSSSKIKANSIKTHRDELLKSILKGSEVKSQDKITTKNNHDDSVKQDQMDVDDNKGGKKKKERRKTNEGRPDYVDIFGGKKTFKKI</sequence>
<protein>
    <submittedName>
        <fullName evidence="2">6987_t:CDS:1</fullName>
    </submittedName>
</protein>
<feature type="compositionally biased region" description="Basic residues" evidence="1">
    <location>
        <begin position="1"/>
        <end position="16"/>
    </location>
</feature>
<evidence type="ECO:0000313" key="2">
    <source>
        <dbReference type="EMBL" id="CAG8499514.1"/>
    </source>
</evidence>
<dbReference type="OrthoDB" id="2437064at2759"/>
<dbReference type="AlphaFoldDB" id="A0A9N9EYZ4"/>
<dbReference type="EMBL" id="CAJVPS010000628">
    <property type="protein sequence ID" value="CAG8499514.1"/>
    <property type="molecule type" value="Genomic_DNA"/>
</dbReference>
<feature type="compositionally biased region" description="Low complexity" evidence="1">
    <location>
        <begin position="28"/>
        <end position="42"/>
    </location>
</feature>
<proteinExistence type="predicted"/>
<evidence type="ECO:0000256" key="1">
    <source>
        <dbReference type="SAM" id="MobiDB-lite"/>
    </source>
</evidence>
<feature type="compositionally biased region" description="Low complexity" evidence="1">
    <location>
        <begin position="50"/>
        <end position="67"/>
    </location>
</feature>
<gene>
    <name evidence="2" type="ORF">ALEPTO_LOCUS3412</name>
</gene>
<name>A0A9N9EYZ4_9GLOM</name>
<dbReference type="Proteomes" id="UP000789508">
    <property type="component" value="Unassembled WGS sequence"/>
</dbReference>
<feature type="region of interest" description="Disordered" evidence="1">
    <location>
        <begin position="1"/>
        <end position="130"/>
    </location>
</feature>
<reference evidence="2" key="1">
    <citation type="submission" date="2021-06" db="EMBL/GenBank/DDBJ databases">
        <authorList>
            <person name="Kallberg Y."/>
            <person name="Tangrot J."/>
            <person name="Rosling A."/>
        </authorList>
    </citation>
    <scope>NUCLEOTIDE SEQUENCE</scope>
    <source>
        <strain evidence="2">FL130A</strain>
    </source>
</reference>
<keyword evidence="3" id="KW-1185">Reference proteome</keyword>
<accession>A0A9N9EYZ4</accession>